<dbReference type="EMBL" id="CADEAL010001289">
    <property type="protein sequence ID" value="CAB1430951.1"/>
    <property type="molecule type" value="Genomic_DNA"/>
</dbReference>
<proteinExistence type="predicted"/>
<dbReference type="AlphaFoldDB" id="A0A9N7YMQ5"/>
<protein>
    <submittedName>
        <fullName evidence="1">Uncharacterized protein</fullName>
    </submittedName>
</protein>
<organism evidence="1 2">
    <name type="scientific">Pleuronectes platessa</name>
    <name type="common">European plaice</name>
    <dbReference type="NCBI Taxonomy" id="8262"/>
    <lineage>
        <taxon>Eukaryota</taxon>
        <taxon>Metazoa</taxon>
        <taxon>Chordata</taxon>
        <taxon>Craniata</taxon>
        <taxon>Vertebrata</taxon>
        <taxon>Euteleostomi</taxon>
        <taxon>Actinopterygii</taxon>
        <taxon>Neopterygii</taxon>
        <taxon>Teleostei</taxon>
        <taxon>Neoteleostei</taxon>
        <taxon>Acanthomorphata</taxon>
        <taxon>Carangaria</taxon>
        <taxon>Pleuronectiformes</taxon>
        <taxon>Pleuronectoidei</taxon>
        <taxon>Pleuronectidae</taxon>
        <taxon>Pleuronectes</taxon>
    </lineage>
</organism>
<comment type="caution">
    <text evidence="1">The sequence shown here is derived from an EMBL/GenBank/DDBJ whole genome shotgun (WGS) entry which is preliminary data.</text>
</comment>
<name>A0A9N7YMQ5_PLEPL</name>
<evidence type="ECO:0000313" key="1">
    <source>
        <dbReference type="EMBL" id="CAB1430951.1"/>
    </source>
</evidence>
<evidence type="ECO:0000313" key="2">
    <source>
        <dbReference type="Proteomes" id="UP001153269"/>
    </source>
</evidence>
<dbReference type="Proteomes" id="UP001153269">
    <property type="component" value="Unassembled WGS sequence"/>
</dbReference>
<gene>
    <name evidence="1" type="ORF">PLEPLA_LOCUS18947</name>
</gene>
<reference evidence="1" key="1">
    <citation type="submission" date="2020-03" db="EMBL/GenBank/DDBJ databases">
        <authorList>
            <person name="Weist P."/>
        </authorList>
    </citation>
    <scope>NUCLEOTIDE SEQUENCE</scope>
</reference>
<sequence>MMQPAKVEDALAFKRLTPSEVCECQEWVGVQAWAREGLKSRRGGGEREGGLSKAEVQGFFSALLSIEDSTARKLITRLRATCLCTVPPAHHHRATLLLWLRSVQVEGL</sequence>
<keyword evidence="2" id="KW-1185">Reference proteome</keyword>
<accession>A0A9N7YMQ5</accession>